<dbReference type="InterPro" id="IPR010982">
    <property type="entry name" value="Lambda_DNA-bd_dom_sf"/>
</dbReference>
<dbReference type="InterPro" id="IPR011990">
    <property type="entry name" value="TPR-like_helical_dom_sf"/>
</dbReference>
<dbReference type="EMBL" id="JBHTOH010000002">
    <property type="protein sequence ID" value="MFD1410062.1"/>
    <property type="molecule type" value="Genomic_DNA"/>
</dbReference>
<dbReference type="CDD" id="cd00093">
    <property type="entry name" value="HTH_XRE"/>
    <property type="match status" value="1"/>
</dbReference>
<accession>A0ABW4BKV2</accession>
<sequence>MLKIGPQVKAIRTIKGLTQKEVYQGVVSPSFAIRFEQGRNDMKATSFLMVLANLGVSPDEFQYLLQGHQVSELKAARLQIDTWYGEHNFEALSQWIATNQEATNPQMKTLVALAEILLISYDRFIGAPTADMQAMWQQLNQTKTWTLQEIRLARYLIPALRVLTSDPTALAKLRQKMIANCQIYLVKNGDPFQIKNELVDFNSMLFQEYLNRHDYQAAAQLQPAFTLVENVGLSWDTLISQRFWLAIWQLYFGDFADGVAAVNKIKQLQQLFPQRPDRNLEAIYHYREPDARRYRQAVQMD</sequence>
<dbReference type="SUPFAM" id="SSF47413">
    <property type="entry name" value="lambda repressor-like DNA-binding domains"/>
    <property type="match status" value="1"/>
</dbReference>
<dbReference type="Gene3D" id="1.25.40.10">
    <property type="entry name" value="Tetratricopeptide repeat domain"/>
    <property type="match status" value="1"/>
</dbReference>
<protein>
    <submittedName>
        <fullName evidence="2">Helix-turn-helix domain-containing protein</fullName>
    </submittedName>
</protein>
<name>A0ABW4BKV2_9LACO</name>
<evidence type="ECO:0000313" key="3">
    <source>
        <dbReference type="Proteomes" id="UP001597191"/>
    </source>
</evidence>
<evidence type="ECO:0000313" key="2">
    <source>
        <dbReference type="EMBL" id="MFD1410062.1"/>
    </source>
</evidence>
<dbReference type="InterPro" id="IPR001387">
    <property type="entry name" value="Cro/C1-type_HTH"/>
</dbReference>
<gene>
    <name evidence="2" type="ORF">ACFQ4R_00250</name>
</gene>
<proteinExistence type="predicted"/>
<dbReference type="SMART" id="SM00530">
    <property type="entry name" value="HTH_XRE"/>
    <property type="match status" value="1"/>
</dbReference>
<reference evidence="3" key="1">
    <citation type="journal article" date="2019" name="Int. J. Syst. Evol. Microbiol.">
        <title>The Global Catalogue of Microorganisms (GCM) 10K type strain sequencing project: providing services to taxonomists for standard genome sequencing and annotation.</title>
        <authorList>
            <consortium name="The Broad Institute Genomics Platform"/>
            <consortium name="The Broad Institute Genome Sequencing Center for Infectious Disease"/>
            <person name="Wu L."/>
            <person name="Ma J."/>
        </authorList>
    </citation>
    <scope>NUCLEOTIDE SEQUENCE [LARGE SCALE GENOMIC DNA]</scope>
    <source>
        <strain evidence="3">CCM 8937</strain>
    </source>
</reference>
<organism evidence="2 3">
    <name type="scientific">Lapidilactobacillus gannanensis</name>
    <dbReference type="NCBI Taxonomy" id="2486002"/>
    <lineage>
        <taxon>Bacteria</taxon>
        <taxon>Bacillati</taxon>
        <taxon>Bacillota</taxon>
        <taxon>Bacilli</taxon>
        <taxon>Lactobacillales</taxon>
        <taxon>Lactobacillaceae</taxon>
        <taxon>Lapidilactobacillus</taxon>
    </lineage>
</organism>
<keyword evidence="3" id="KW-1185">Reference proteome</keyword>
<dbReference type="RefSeq" id="WP_125650913.1">
    <property type="nucleotide sequence ID" value="NZ_JBHTOH010000002.1"/>
</dbReference>
<dbReference type="PANTHER" id="PTHR37038">
    <property type="entry name" value="TRANSCRIPTIONAL REGULATOR-RELATED"/>
    <property type="match status" value="1"/>
</dbReference>
<evidence type="ECO:0000259" key="1">
    <source>
        <dbReference type="PROSITE" id="PS50943"/>
    </source>
</evidence>
<dbReference type="Proteomes" id="UP001597191">
    <property type="component" value="Unassembled WGS sequence"/>
</dbReference>
<comment type="caution">
    <text evidence="2">The sequence shown here is derived from an EMBL/GenBank/DDBJ whole genome shotgun (WGS) entry which is preliminary data.</text>
</comment>
<dbReference type="InterPro" id="IPR053163">
    <property type="entry name" value="HTH-type_regulator_Rgg"/>
</dbReference>
<feature type="domain" description="HTH cro/C1-type" evidence="1">
    <location>
        <begin position="8"/>
        <end position="61"/>
    </location>
</feature>
<dbReference type="PROSITE" id="PS50943">
    <property type="entry name" value="HTH_CROC1"/>
    <property type="match status" value="1"/>
</dbReference>